<dbReference type="STRING" id="2282107.A0A286UC74"/>
<dbReference type="InParanoid" id="A0A286UC74"/>
<dbReference type="SUPFAM" id="SSF56815">
    <property type="entry name" value="Sec1/munc18-like (SM) proteins"/>
    <property type="match status" value="1"/>
</dbReference>
<dbReference type="GO" id="GO:0016192">
    <property type="term" value="P:vesicle-mediated transport"/>
    <property type="evidence" value="ECO:0007669"/>
    <property type="project" value="InterPro"/>
</dbReference>
<dbReference type="Proteomes" id="UP000217199">
    <property type="component" value="Unassembled WGS sequence"/>
</dbReference>
<dbReference type="PANTHER" id="PTHR11679">
    <property type="entry name" value="VESICLE PROTEIN SORTING-ASSOCIATED"/>
    <property type="match status" value="1"/>
</dbReference>
<dbReference type="Pfam" id="PF00995">
    <property type="entry name" value="Sec1"/>
    <property type="match status" value="1"/>
</dbReference>
<reference evidence="2 3" key="1">
    <citation type="journal article" date="2017" name="Mol. Ecol.">
        <title>Comparative and population genomic landscape of Phellinus noxius: A hypervariable fungus causing root rot in trees.</title>
        <authorList>
            <person name="Chung C.L."/>
            <person name="Lee T.J."/>
            <person name="Akiba M."/>
            <person name="Lee H.H."/>
            <person name="Kuo T.H."/>
            <person name="Liu D."/>
            <person name="Ke H.M."/>
            <person name="Yokoi T."/>
            <person name="Roa M.B."/>
            <person name="Lu M.J."/>
            <person name="Chang Y.Y."/>
            <person name="Ann P.J."/>
            <person name="Tsai J.N."/>
            <person name="Chen C.Y."/>
            <person name="Tzean S.S."/>
            <person name="Ota Y."/>
            <person name="Hattori T."/>
            <person name="Sahashi N."/>
            <person name="Liou R.F."/>
            <person name="Kikuchi T."/>
            <person name="Tsai I.J."/>
        </authorList>
    </citation>
    <scope>NUCLEOTIDE SEQUENCE [LARGE SCALE GENOMIC DNA]</scope>
    <source>
        <strain evidence="2 3">FFPRI411160</strain>
    </source>
</reference>
<dbReference type="InterPro" id="IPR036045">
    <property type="entry name" value="Sec1-like_sf"/>
</dbReference>
<comment type="similarity">
    <text evidence="1">Belongs to the STXBP/unc-18/SEC1 family.</text>
</comment>
<dbReference type="OrthoDB" id="10266265at2759"/>
<gene>
    <name evidence="2" type="ORF">PNOK_0722100</name>
</gene>
<dbReference type="InterPro" id="IPR027482">
    <property type="entry name" value="Sec1-like_dom2"/>
</dbReference>
<dbReference type="PIRSF" id="PIRSF005715">
    <property type="entry name" value="VPS45_Sec1"/>
    <property type="match status" value="1"/>
</dbReference>
<evidence type="ECO:0000256" key="1">
    <source>
        <dbReference type="ARBA" id="ARBA00009884"/>
    </source>
</evidence>
<sequence>MDVVKAIETYVNKMISTPNAIKVLLLDTHTTPIVSLSATQSVLLSQQVYLTDKIDNPKRERMPHLKCVCFLQASEESLSALENELREPKYGEYYLYFSNVLSKSKIERLAEADEYEVVREVQEYFADYSPILPSLFSLNHLPSTSQPLYNNSVNSWNSDALEQTVQGITAVLLSLKKKPVIRYERMSNIAKQLGTEIHNRIQNESTLFDFRLTQTQPLLLILDRRNDPVTPLLSQWTYQAMVHELIGIQNGRVDLSQAPGIRPELREIMLTTSIDPFFQGHHLATFGDLGTSLKSYVQSYQSRSLAHSPSAINSITDMKKFVEEYPEFRKLGGNVSKHVALVGELSRLVEKYKLLDLGEVEQGLATSAGADLRAVQDIVRDGAVSPQQKLRIVILFALRYQKSKANDIANLINLLLENDVSREDAKLVYAFLNIAGADQRQDDLFSTETLLAKGFSALKGLKGVENVYTQHNPHLSQTLENLLKGRLKEISYPFVESPGPNASLQRPQDVIIFMIGGTTYEEARVVSLLNQDLSAGGPPGSTTASAAGTRILLGGSTVLNSKSFLSMIRDSAASFPASVYDPPPEAPANAPVLNLTLGNVNVSLGGPSAGVFRTDSRNGPSVQADGLRDGVRNLLGKVREGVDRIALQ</sequence>
<proteinExistence type="inferred from homology"/>
<organism evidence="2 3">
    <name type="scientific">Pyrrhoderma noxium</name>
    <dbReference type="NCBI Taxonomy" id="2282107"/>
    <lineage>
        <taxon>Eukaryota</taxon>
        <taxon>Fungi</taxon>
        <taxon>Dikarya</taxon>
        <taxon>Basidiomycota</taxon>
        <taxon>Agaricomycotina</taxon>
        <taxon>Agaricomycetes</taxon>
        <taxon>Hymenochaetales</taxon>
        <taxon>Hymenochaetaceae</taxon>
        <taxon>Pyrrhoderma</taxon>
    </lineage>
</organism>
<accession>A0A286UC74</accession>
<protein>
    <submittedName>
        <fullName evidence="2">Vacuolar sorting-associated 45</fullName>
    </submittedName>
</protein>
<dbReference type="InterPro" id="IPR043127">
    <property type="entry name" value="Sec-1-like_dom3a"/>
</dbReference>
<dbReference type="Gene3D" id="1.25.40.60">
    <property type="match status" value="1"/>
</dbReference>
<dbReference type="InterPro" id="IPR001619">
    <property type="entry name" value="Sec1-like"/>
</dbReference>
<name>A0A286UC74_9AGAM</name>
<evidence type="ECO:0000313" key="3">
    <source>
        <dbReference type="Proteomes" id="UP000217199"/>
    </source>
</evidence>
<comment type="caution">
    <text evidence="2">The sequence shown here is derived from an EMBL/GenBank/DDBJ whole genome shotgun (WGS) entry which is preliminary data.</text>
</comment>
<dbReference type="Gene3D" id="3.40.50.2060">
    <property type="match status" value="1"/>
</dbReference>
<dbReference type="Gene3D" id="3.40.50.1910">
    <property type="match status" value="1"/>
</dbReference>
<dbReference type="AlphaFoldDB" id="A0A286UC74"/>
<dbReference type="EMBL" id="NBII01000007">
    <property type="protein sequence ID" value="PAV17157.1"/>
    <property type="molecule type" value="Genomic_DNA"/>
</dbReference>
<dbReference type="Gene3D" id="3.90.830.10">
    <property type="entry name" value="Syntaxin Binding Protein 1, Chain A, domain 2"/>
    <property type="match status" value="1"/>
</dbReference>
<dbReference type="InterPro" id="IPR043154">
    <property type="entry name" value="Sec-1-like_dom1"/>
</dbReference>
<keyword evidence="3" id="KW-1185">Reference proteome</keyword>
<dbReference type="FunCoup" id="A0A286UC74">
    <property type="interactions" value="359"/>
</dbReference>
<evidence type="ECO:0000313" key="2">
    <source>
        <dbReference type="EMBL" id="PAV17157.1"/>
    </source>
</evidence>